<keyword evidence="1" id="KW-1133">Transmembrane helix</keyword>
<feature type="non-terminal residue" evidence="3">
    <location>
        <position position="1"/>
    </location>
</feature>
<dbReference type="PANTHER" id="PTHR37938">
    <property type="entry name" value="BLL0215 PROTEIN"/>
    <property type="match status" value="1"/>
</dbReference>
<keyword evidence="1" id="KW-0472">Membrane</keyword>
<sequence length="129" mass="14626">AGTLVGCAAIGTAGLAWVWWLWPLSLGRLLWTVVAWSVEVLVVTEYRMLVVTGVLTRSVMMMPLGKVTDIELKRSVPGRLLGYGEFVVESAGRERRPRQLHRVRFMPYPEQLYLECCSVIFDRDDESPD</sequence>
<gene>
    <name evidence="3" type="ORF">ACFQ07_14670</name>
</gene>
<proteinExistence type="predicted"/>
<organism evidence="3 4">
    <name type="scientific">Actinomadura adrarensis</name>
    <dbReference type="NCBI Taxonomy" id="1819600"/>
    <lineage>
        <taxon>Bacteria</taxon>
        <taxon>Bacillati</taxon>
        <taxon>Actinomycetota</taxon>
        <taxon>Actinomycetes</taxon>
        <taxon>Streptosporangiales</taxon>
        <taxon>Thermomonosporaceae</taxon>
        <taxon>Actinomadura</taxon>
    </lineage>
</organism>
<evidence type="ECO:0000313" key="3">
    <source>
        <dbReference type="EMBL" id="MFD0853478.1"/>
    </source>
</evidence>
<feature type="domain" description="YdbS-like PH" evidence="2">
    <location>
        <begin position="41"/>
        <end position="110"/>
    </location>
</feature>
<evidence type="ECO:0000313" key="4">
    <source>
        <dbReference type="Proteomes" id="UP001597083"/>
    </source>
</evidence>
<dbReference type="PANTHER" id="PTHR37938:SF1">
    <property type="entry name" value="BLL0215 PROTEIN"/>
    <property type="match status" value="1"/>
</dbReference>
<dbReference type="EMBL" id="JBHTIR010002199">
    <property type="protein sequence ID" value="MFD0853478.1"/>
    <property type="molecule type" value="Genomic_DNA"/>
</dbReference>
<protein>
    <submittedName>
        <fullName evidence="3">PH domain-containing protein</fullName>
    </submittedName>
</protein>
<name>A0ABW3CGN0_9ACTN</name>
<dbReference type="InterPro" id="IPR005182">
    <property type="entry name" value="YdbS-like_PH"/>
</dbReference>
<evidence type="ECO:0000256" key="1">
    <source>
        <dbReference type="SAM" id="Phobius"/>
    </source>
</evidence>
<keyword evidence="1" id="KW-0812">Transmembrane</keyword>
<feature type="transmembrane region" description="Helical" evidence="1">
    <location>
        <begin position="34"/>
        <end position="56"/>
    </location>
</feature>
<dbReference type="Proteomes" id="UP001597083">
    <property type="component" value="Unassembled WGS sequence"/>
</dbReference>
<feature type="transmembrane region" description="Helical" evidence="1">
    <location>
        <begin position="5"/>
        <end position="22"/>
    </location>
</feature>
<reference evidence="4" key="1">
    <citation type="journal article" date="2019" name="Int. J. Syst. Evol. Microbiol.">
        <title>The Global Catalogue of Microorganisms (GCM) 10K type strain sequencing project: providing services to taxonomists for standard genome sequencing and annotation.</title>
        <authorList>
            <consortium name="The Broad Institute Genomics Platform"/>
            <consortium name="The Broad Institute Genome Sequencing Center for Infectious Disease"/>
            <person name="Wu L."/>
            <person name="Ma J."/>
        </authorList>
    </citation>
    <scope>NUCLEOTIDE SEQUENCE [LARGE SCALE GENOMIC DNA]</scope>
    <source>
        <strain evidence="4">JCM 31696</strain>
    </source>
</reference>
<dbReference type="Pfam" id="PF03703">
    <property type="entry name" value="bPH_2"/>
    <property type="match status" value="1"/>
</dbReference>
<accession>A0ABW3CGN0</accession>
<evidence type="ECO:0000259" key="2">
    <source>
        <dbReference type="Pfam" id="PF03703"/>
    </source>
</evidence>
<keyword evidence="4" id="KW-1185">Reference proteome</keyword>
<comment type="caution">
    <text evidence="3">The sequence shown here is derived from an EMBL/GenBank/DDBJ whole genome shotgun (WGS) entry which is preliminary data.</text>
</comment>